<evidence type="ECO:0000256" key="4">
    <source>
        <dbReference type="ARBA" id="ARBA00022833"/>
    </source>
</evidence>
<dbReference type="InterPro" id="IPR047365">
    <property type="entry name" value="Tudor_AtPTM-like"/>
</dbReference>
<evidence type="ECO:0000256" key="3">
    <source>
        <dbReference type="ARBA" id="ARBA00022771"/>
    </source>
</evidence>
<keyword evidence="2" id="KW-0479">Metal-binding</keyword>
<evidence type="ECO:0000259" key="9">
    <source>
        <dbReference type="PROSITE" id="PS50827"/>
    </source>
</evidence>
<evidence type="ECO:0000256" key="7">
    <source>
        <dbReference type="SAM" id="MobiDB-lite"/>
    </source>
</evidence>
<dbReference type="STRING" id="3750.A0A498IKP2"/>
<dbReference type="GO" id="GO:0000785">
    <property type="term" value="C:chromatin"/>
    <property type="evidence" value="ECO:0007669"/>
    <property type="project" value="UniProtKB-ARBA"/>
</dbReference>
<feature type="domain" description="PHD-type" evidence="8">
    <location>
        <begin position="667"/>
        <end position="714"/>
    </location>
</feature>
<feature type="compositionally biased region" description="Basic residues" evidence="7">
    <location>
        <begin position="1501"/>
        <end position="1511"/>
    </location>
</feature>
<dbReference type="Pfam" id="PF00628">
    <property type="entry name" value="PHD"/>
    <property type="match status" value="1"/>
</dbReference>
<dbReference type="PANTHER" id="PTHR46508:SF5">
    <property type="entry name" value="PHD-FINGER AND DNA BINDING DOMAIN-CONTAINING PROTEIN"/>
    <property type="match status" value="1"/>
</dbReference>
<dbReference type="PANTHER" id="PTHR46508">
    <property type="entry name" value="PHD FINGER FAMILY PROTEIN"/>
    <property type="match status" value="1"/>
</dbReference>
<dbReference type="PROSITE" id="PS50016">
    <property type="entry name" value="ZF_PHD_2"/>
    <property type="match status" value="1"/>
</dbReference>
<dbReference type="GO" id="GO:0005634">
    <property type="term" value="C:nucleus"/>
    <property type="evidence" value="ECO:0007669"/>
    <property type="project" value="UniProtKB-SubCell"/>
</dbReference>
<evidence type="ECO:0000313" key="11">
    <source>
        <dbReference type="Proteomes" id="UP000290289"/>
    </source>
</evidence>
<dbReference type="Pfam" id="PF02791">
    <property type="entry name" value="DDT"/>
    <property type="match status" value="1"/>
</dbReference>
<dbReference type="Pfam" id="PF15612">
    <property type="entry name" value="WHIM1"/>
    <property type="match status" value="1"/>
</dbReference>
<accession>A0A498IKP2</accession>
<dbReference type="Pfam" id="PF24294">
    <property type="entry name" value="Chromo_PTM"/>
    <property type="match status" value="1"/>
</dbReference>
<sequence length="1689" mass="188673">MEFVGRSVKKELKGHGFFTGTVKSYAATSGLFEVVYEDGNTEELSFDEVSLLLGCGAEVDLVEPAAKPGRKPKKRRRIERKREIRGNAALGNASGFDGDLNENCNLSDGSEGKLELEQRFGGNLRENVAVSGNLNENVDSSNVVDKTLEQGTGLITNGDVNRVGNLKNGIDLNAGFNLNLNDGCDLNVDSNVGMEGVVEKRDCIDLNLDANDDFVENRNGDSSLGGSTLVTHGTQKRGCDFDLNLEVNEEFKDTECVSEEKFKVKPKFEMIEGSLEKERSGDGEEKITEDGNSNGMCKEVYIDINEDVPMRNVDDPIDCAAGERLDDKNCCSSGDLKADNSVGIFDTGCIKDSGLVEVLVKDSLSEARTPMIHGNLGDSGSPCIKKNSRRKRRKLLDNLKSTTTETVLRRSARRGSALNHVSVSDPLSSSAVSAITEEKPVISGCEETEKPSVLPQSLELPPSSQHLNLDGIPVLDLFSIYACLRSFSTLLFLSPFKLEDFVAALTCKTPSSLFDHVHVSILQTLRKHLEWLANEGDESASNCLRSLNWDFLDLITWPIFMVEYFLIHGSGLKPGFDLGCFKLYKIDYYTQPASVKVEILRCLCDDLIEVEAVRSEINRRSLAAEPDMVNDRNLNYEVGKKRKAPVEVAGTSNLNDEVDDDTNDWNSDECCLCKMDGNLICCDGCPAAYHSKCVGVSNDLLPEGDWYCPECLIDRHRHWMNLQKSLRGAEILGIDPCGRLYFKSCGYLLVSDSFDRESTFNYYDRNDLNKVIEVLRSSGFFYGGILVAICKHWDIPVSFEGADGNIGYSMPLDPLAFSETCAAKNETDEDKKLQENSVTVTTMPNITSEVPAETMQVERSVMPCDLDRPDFVKKPQPEDSSSPSTSLHVRRGINKHNMDLGNALSSITARKGGTSEVYCRFGYMNYYSFGQIASSVAEELTRKSSEKIKEDKIITEEEIISAQMKTILKKSSKFFWPNIENLNTGAQKEKCGWCFSCKAPADDKDCLFIMSMGSIQDASYSDRVGLQLKKSGKGHLNDVSCQILSIHDRLQGLLLGPWLNPLHVELWRKTLIQASSIASIKYLLLMLEANLRHRALSADWLKHVDSVNTVGSASHVVTSLRSRRRIKCSDSESNPSLNAASGLGMFWWRGGRLSRQVFSWKVLPRSLTSKGARQAGCTKILGILYPENSEYAKRSKSIAWRAAVEASTSAEQLALQVRELDSNIKWDDIENSHPLPTLDKESRKSIKLFKKVIVRRKCSEGGVVKYLLDFGKRRAIPDIVKRWGSLVEELSSEKKKYWLDESYLPLHLLKNFEERRIARKSTDVKSGKVLEVARVTKRPREEKGFMYLFSKAERSEYYKCAHCNKDVLKREAVSCQYCKGFYHKRHARKSAGAVVARCKYTCHRCQNGLHPKIDTKRRKVETKGAIVKPQKCKPKGGKVQSQKCTNSQTGRRSMRLKNKKKALAGGRQVRLKNSKTVPAIVPLRRSPRKTKSLPVQNKKLSKCKKGKKGKSNKGTYKEPNTVTWQKKRTQVYHSYWLNGLLLSRKPSDERVTHFWDKKLLVHSECASTILDQPKCHLCCEARYTSSLNYISCEICGVWFHGEAFGLNSENIGKLIGFKCHMCREGNPPVCPHLEDVKTDVPQLAEVQIDGTVDCSEEVPNSVPPLSERLRTTGGTPEAAFLVELLPDDV</sequence>
<dbReference type="SMART" id="SM00571">
    <property type="entry name" value="DDT"/>
    <property type="match status" value="1"/>
</dbReference>
<dbReference type="Proteomes" id="UP000290289">
    <property type="component" value="Chromosome 11"/>
</dbReference>
<comment type="caution">
    <text evidence="10">The sequence shown here is derived from an EMBL/GenBank/DDBJ whole genome shotgun (WGS) entry which is preliminary data.</text>
</comment>
<evidence type="ECO:0000313" key="10">
    <source>
        <dbReference type="EMBL" id="RXH83916.1"/>
    </source>
</evidence>
<dbReference type="InterPro" id="IPR019787">
    <property type="entry name" value="Znf_PHD-finger"/>
</dbReference>
<dbReference type="CDD" id="cd15532">
    <property type="entry name" value="PHD2_CHD_II"/>
    <property type="match status" value="1"/>
</dbReference>
<keyword evidence="4" id="KW-0862">Zinc</keyword>
<evidence type="ECO:0008006" key="12">
    <source>
        <dbReference type="Google" id="ProtNLM"/>
    </source>
</evidence>
<dbReference type="InterPro" id="IPR013083">
    <property type="entry name" value="Znf_RING/FYVE/PHD"/>
</dbReference>
<feature type="region of interest" description="Disordered" evidence="7">
    <location>
        <begin position="1501"/>
        <end position="1520"/>
    </location>
</feature>
<protein>
    <recommendedName>
        <fullName evidence="12">PHD-type domain-containing protein</fullName>
    </recommendedName>
</protein>
<dbReference type="GO" id="GO:0008270">
    <property type="term" value="F:zinc ion binding"/>
    <property type="evidence" value="ECO:0007669"/>
    <property type="project" value="UniProtKB-KW"/>
</dbReference>
<dbReference type="InterPro" id="IPR011011">
    <property type="entry name" value="Znf_FYVE_PHD"/>
</dbReference>
<evidence type="ECO:0000259" key="8">
    <source>
        <dbReference type="PROSITE" id="PS50016"/>
    </source>
</evidence>
<dbReference type="PROSITE" id="PS01359">
    <property type="entry name" value="ZF_PHD_1"/>
    <property type="match status" value="1"/>
</dbReference>
<dbReference type="InterPro" id="IPR028942">
    <property type="entry name" value="WHIM1_dom"/>
</dbReference>
<name>A0A498IKP2_MALDO</name>
<dbReference type="EMBL" id="RDQH01000337">
    <property type="protein sequence ID" value="RXH83916.1"/>
    <property type="molecule type" value="Genomic_DNA"/>
</dbReference>
<feature type="compositionally biased region" description="Polar residues" evidence="7">
    <location>
        <begin position="878"/>
        <end position="887"/>
    </location>
</feature>
<dbReference type="InterPro" id="IPR019786">
    <property type="entry name" value="Zinc_finger_PHD-type_CS"/>
</dbReference>
<evidence type="ECO:0000256" key="5">
    <source>
        <dbReference type="ARBA" id="ARBA00023242"/>
    </source>
</evidence>
<dbReference type="InterPro" id="IPR001965">
    <property type="entry name" value="Znf_PHD"/>
</dbReference>
<dbReference type="InterPro" id="IPR056618">
    <property type="entry name" value="Chromo_PTM"/>
</dbReference>
<feature type="region of interest" description="Disordered" evidence="7">
    <location>
        <begin position="870"/>
        <end position="890"/>
    </location>
</feature>
<dbReference type="Pfam" id="PF21743">
    <property type="entry name" value="PTM_DIR17_Tudor"/>
    <property type="match status" value="1"/>
</dbReference>
<proteinExistence type="predicted"/>
<dbReference type="PROSITE" id="PS50827">
    <property type="entry name" value="DDT"/>
    <property type="match status" value="1"/>
</dbReference>
<keyword evidence="3 6" id="KW-0863">Zinc-finger</keyword>
<dbReference type="Gene3D" id="3.30.40.10">
    <property type="entry name" value="Zinc/RING finger domain, C3HC4 (zinc finger)"/>
    <property type="match status" value="2"/>
</dbReference>
<feature type="domain" description="DDT" evidence="9">
    <location>
        <begin position="471"/>
        <end position="531"/>
    </location>
</feature>
<comment type="subcellular location">
    <subcellularLocation>
        <location evidence="1">Nucleus</location>
    </subcellularLocation>
</comment>
<keyword evidence="11" id="KW-1185">Reference proteome</keyword>
<evidence type="ECO:0000256" key="1">
    <source>
        <dbReference type="ARBA" id="ARBA00004123"/>
    </source>
</evidence>
<evidence type="ECO:0000256" key="6">
    <source>
        <dbReference type="PROSITE-ProRule" id="PRU00146"/>
    </source>
</evidence>
<gene>
    <name evidence="10" type="ORF">DVH24_013161</name>
</gene>
<evidence type="ECO:0000256" key="2">
    <source>
        <dbReference type="ARBA" id="ARBA00022723"/>
    </source>
</evidence>
<feature type="region of interest" description="Disordered" evidence="7">
    <location>
        <begin position="1430"/>
        <end position="1453"/>
    </location>
</feature>
<dbReference type="InterPro" id="IPR018501">
    <property type="entry name" value="DDT_dom"/>
</dbReference>
<organism evidence="10 11">
    <name type="scientific">Malus domestica</name>
    <name type="common">Apple</name>
    <name type="synonym">Pyrus malus</name>
    <dbReference type="NCBI Taxonomy" id="3750"/>
    <lineage>
        <taxon>Eukaryota</taxon>
        <taxon>Viridiplantae</taxon>
        <taxon>Streptophyta</taxon>
        <taxon>Embryophyta</taxon>
        <taxon>Tracheophyta</taxon>
        <taxon>Spermatophyta</taxon>
        <taxon>Magnoliopsida</taxon>
        <taxon>eudicotyledons</taxon>
        <taxon>Gunneridae</taxon>
        <taxon>Pentapetalae</taxon>
        <taxon>rosids</taxon>
        <taxon>fabids</taxon>
        <taxon>Rosales</taxon>
        <taxon>Rosaceae</taxon>
        <taxon>Amygdaloideae</taxon>
        <taxon>Maleae</taxon>
        <taxon>Malus</taxon>
    </lineage>
</organism>
<reference evidence="10 11" key="1">
    <citation type="submission" date="2018-10" db="EMBL/GenBank/DDBJ databases">
        <title>A high-quality apple genome assembly.</title>
        <authorList>
            <person name="Hu J."/>
        </authorList>
    </citation>
    <scope>NUCLEOTIDE SEQUENCE [LARGE SCALE GENOMIC DNA]</scope>
    <source>
        <strain evidence="11">cv. HFTH1</strain>
        <tissue evidence="10">Young leaf</tissue>
    </source>
</reference>
<feature type="compositionally biased region" description="Polar residues" evidence="7">
    <location>
        <begin position="1439"/>
        <end position="1451"/>
    </location>
</feature>
<dbReference type="SMART" id="SM00249">
    <property type="entry name" value="PHD"/>
    <property type="match status" value="3"/>
</dbReference>
<dbReference type="SUPFAM" id="SSF57903">
    <property type="entry name" value="FYVE/PHD zinc finger"/>
    <property type="match status" value="2"/>
</dbReference>
<keyword evidence="5" id="KW-0539">Nucleus</keyword>